<dbReference type="Proteomes" id="UP000198666">
    <property type="component" value="Unassembled WGS sequence"/>
</dbReference>
<organism evidence="2 3">
    <name type="scientific">Terribacillus halophilus</name>
    <dbReference type="NCBI Taxonomy" id="361279"/>
    <lineage>
        <taxon>Bacteria</taxon>
        <taxon>Bacillati</taxon>
        <taxon>Bacillota</taxon>
        <taxon>Bacilli</taxon>
        <taxon>Bacillales</taxon>
        <taxon>Bacillaceae</taxon>
        <taxon>Terribacillus</taxon>
    </lineage>
</organism>
<sequence length="95" mass="10856">MEFPMIMTNFWDAVLGVPIVLIFTQIVKHLLPLPGKYTPTIALLSGLILSIFFSHPHNLIAAIFMGYFYGYAAIGSYAALRTAFRAYRRDKHDYR</sequence>
<keyword evidence="1" id="KW-1133">Transmembrane helix</keyword>
<proteinExistence type="predicted"/>
<keyword evidence="1" id="KW-0472">Membrane</keyword>
<dbReference type="EMBL" id="FMZB01000005">
    <property type="protein sequence ID" value="SDC96057.1"/>
    <property type="molecule type" value="Genomic_DNA"/>
</dbReference>
<dbReference type="AlphaFoldDB" id="A0A1G6QWG1"/>
<gene>
    <name evidence="2" type="ORF">SAMN05421663_105230</name>
</gene>
<keyword evidence="1" id="KW-0812">Transmembrane</keyword>
<feature type="transmembrane region" description="Helical" evidence="1">
    <location>
        <begin position="59"/>
        <end position="80"/>
    </location>
</feature>
<dbReference type="OrthoDB" id="2969583at2"/>
<evidence type="ECO:0000256" key="1">
    <source>
        <dbReference type="SAM" id="Phobius"/>
    </source>
</evidence>
<evidence type="ECO:0000313" key="3">
    <source>
        <dbReference type="Proteomes" id="UP000198666"/>
    </source>
</evidence>
<protein>
    <recommendedName>
        <fullName evidence="4">Phage holin family Hol44, holin superfamily V</fullName>
    </recommendedName>
</protein>
<dbReference type="RefSeq" id="WP_093727308.1">
    <property type="nucleotide sequence ID" value="NZ_FMZB01000005.1"/>
</dbReference>
<name>A0A1G6QWG1_9BACI</name>
<evidence type="ECO:0008006" key="4">
    <source>
        <dbReference type="Google" id="ProtNLM"/>
    </source>
</evidence>
<feature type="transmembrane region" description="Helical" evidence="1">
    <location>
        <begin position="6"/>
        <end position="24"/>
    </location>
</feature>
<reference evidence="3" key="1">
    <citation type="submission" date="2016-10" db="EMBL/GenBank/DDBJ databases">
        <authorList>
            <person name="Varghese N."/>
            <person name="Submissions S."/>
        </authorList>
    </citation>
    <scope>NUCLEOTIDE SEQUENCE [LARGE SCALE GENOMIC DNA]</scope>
    <source>
        <strain evidence="3">DSM 21620</strain>
    </source>
</reference>
<keyword evidence="3" id="KW-1185">Reference proteome</keyword>
<accession>A0A1G6QWG1</accession>
<evidence type="ECO:0000313" key="2">
    <source>
        <dbReference type="EMBL" id="SDC96057.1"/>
    </source>
</evidence>